<proteinExistence type="predicted"/>
<keyword evidence="2" id="KW-1185">Reference proteome</keyword>
<name>A0ABX1CHR0_9SPHN</name>
<dbReference type="EMBL" id="JAAVJH010000002">
    <property type="protein sequence ID" value="NJR77539.1"/>
    <property type="molecule type" value="Genomic_DNA"/>
</dbReference>
<sequence>MTALLQRLRWHAMRTPVAPGLKTAARLMKRPALKRRRHLAEPLLSPPSAEAQAILDRGYAMVTDALDPASLSALHAAAMPRLAAARGGAANPAAGKGFWSRLLDEDVAAGRLTTADPVVAFALQPAVLGIVAQVYGELPQLDSVLLTWSRYDNKPLSVSQLWHRDFDDTRVLKLFVYLTNVDGSDDGPFTFIDGALSDRARYSVKSHRTDAMLSTRLDPAQSTAITGPALTAFMVETSRCLHMGSRVAAGHERLLYTATFISTPRLYPEPRPQIRLVGNEDEVVRCVLTPA</sequence>
<dbReference type="Gene3D" id="2.60.120.620">
    <property type="entry name" value="q2cbj1_9rhob like domain"/>
    <property type="match status" value="1"/>
</dbReference>
<evidence type="ECO:0000313" key="2">
    <source>
        <dbReference type="Proteomes" id="UP000732399"/>
    </source>
</evidence>
<dbReference type="SUPFAM" id="SSF51197">
    <property type="entry name" value="Clavaminate synthase-like"/>
    <property type="match status" value="1"/>
</dbReference>
<gene>
    <name evidence="1" type="ORF">HBH26_02780</name>
</gene>
<comment type="caution">
    <text evidence="1">The sequence shown here is derived from an EMBL/GenBank/DDBJ whole genome shotgun (WGS) entry which is preliminary data.</text>
</comment>
<dbReference type="RefSeq" id="WP_168133096.1">
    <property type="nucleotide sequence ID" value="NZ_JAAVJH010000002.1"/>
</dbReference>
<organism evidence="1 2">
    <name type="scientific">Sphingomonas corticis</name>
    <dbReference type="NCBI Taxonomy" id="2722791"/>
    <lineage>
        <taxon>Bacteria</taxon>
        <taxon>Pseudomonadati</taxon>
        <taxon>Pseudomonadota</taxon>
        <taxon>Alphaproteobacteria</taxon>
        <taxon>Sphingomonadales</taxon>
        <taxon>Sphingomonadaceae</taxon>
        <taxon>Sphingomonas</taxon>
    </lineage>
</organism>
<dbReference type="Proteomes" id="UP000732399">
    <property type="component" value="Unassembled WGS sequence"/>
</dbReference>
<evidence type="ECO:0000313" key="1">
    <source>
        <dbReference type="EMBL" id="NJR77539.1"/>
    </source>
</evidence>
<accession>A0ABX1CHR0</accession>
<evidence type="ECO:0008006" key="3">
    <source>
        <dbReference type="Google" id="ProtNLM"/>
    </source>
</evidence>
<protein>
    <recommendedName>
        <fullName evidence="3">Fe2OG dioxygenase domain-containing protein</fullName>
    </recommendedName>
</protein>
<reference evidence="1 2" key="1">
    <citation type="submission" date="2020-03" db="EMBL/GenBank/DDBJ databases">
        <authorList>
            <person name="Wang L."/>
            <person name="He N."/>
            <person name="Li Y."/>
            <person name="Fang Y."/>
            <person name="Zhang F."/>
        </authorList>
    </citation>
    <scope>NUCLEOTIDE SEQUENCE [LARGE SCALE GENOMIC DNA]</scope>
    <source>
        <strain evidence="1 2">36D10-4-7</strain>
    </source>
</reference>